<dbReference type="InterPro" id="IPR029071">
    <property type="entry name" value="Ubiquitin-like_domsf"/>
</dbReference>
<dbReference type="EMBL" id="CAJPEV010000246">
    <property type="protein sequence ID" value="CAG0882912.1"/>
    <property type="molecule type" value="Genomic_DNA"/>
</dbReference>
<gene>
    <name evidence="3" type="ORF">DSTB1V02_LOCUS2260</name>
</gene>
<reference evidence="3" key="1">
    <citation type="submission" date="2020-11" db="EMBL/GenBank/DDBJ databases">
        <authorList>
            <person name="Tran Van P."/>
        </authorList>
    </citation>
    <scope>NUCLEOTIDE SEQUENCE</scope>
</reference>
<organism evidence="3">
    <name type="scientific">Darwinula stevensoni</name>
    <dbReference type="NCBI Taxonomy" id="69355"/>
    <lineage>
        <taxon>Eukaryota</taxon>
        <taxon>Metazoa</taxon>
        <taxon>Ecdysozoa</taxon>
        <taxon>Arthropoda</taxon>
        <taxon>Crustacea</taxon>
        <taxon>Oligostraca</taxon>
        <taxon>Ostracoda</taxon>
        <taxon>Podocopa</taxon>
        <taxon>Podocopida</taxon>
        <taxon>Darwinulocopina</taxon>
        <taxon>Darwinuloidea</taxon>
        <taxon>Darwinulidae</taxon>
        <taxon>Darwinula</taxon>
    </lineage>
</organism>
<protein>
    <recommendedName>
        <fullName evidence="2">RBD domain-containing protein</fullName>
    </recommendedName>
</protein>
<feature type="region of interest" description="Disordered" evidence="1">
    <location>
        <begin position="261"/>
        <end position="314"/>
    </location>
</feature>
<dbReference type="Gene3D" id="3.10.20.90">
    <property type="entry name" value="Phosphatidylinositol 3-kinase Catalytic Subunit, Chain A, domain 1"/>
    <property type="match status" value="1"/>
</dbReference>
<evidence type="ECO:0000313" key="3">
    <source>
        <dbReference type="EMBL" id="CAD7242289.1"/>
    </source>
</evidence>
<dbReference type="OrthoDB" id="774951at2759"/>
<feature type="compositionally biased region" description="Pro residues" evidence="1">
    <location>
        <begin position="262"/>
        <end position="272"/>
    </location>
</feature>
<feature type="domain" description="RBD" evidence="2">
    <location>
        <begin position="140"/>
        <end position="222"/>
    </location>
</feature>
<dbReference type="InterPro" id="IPR003116">
    <property type="entry name" value="RBD_dom"/>
</dbReference>
<dbReference type="SMART" id="SM00455">
    <property type="entry name" value="RBD"/>
    <property type="match status" value="1"/>
</dbReference>
<dbReference type="GO" id="GO:0007165">
    <property type="term" value="P:signal transduction"/>
    <property type="evidence" value="ECO:0007669"/>
    <property type="project" value="InterPro"/>
</dbReference>
<dbReference type="Pfam" id="PF02196">
    <property type="entry name" value="RBD"/>
    <property type="match status" value="1"/>
</dbReference>
<feature type="compositionally biased region" description="Polar residues" evidence="1">
    <location>
        <begin position="279"/>
        <end position="293"/>
    </location>
</feature>
<evidence type="ECO:0000256" key="1">
    <source>
        <dbReference type="SAM" id="MobiDB-lite"/>
    </source>
</evidence>
<evidence type="ECO:0000313" key="4">
    <source>
        <dbReference type="Proteomes" id="UP000677054"/>
    </source>
</evidence>
<proteinExistence type="predicted"/>
<dbReference type="Proteomes" id="UP000677054">
    <property type="component" value="Unassembled WGS sequence"/>
</dbReference>
<dbReference type="SUPFAM" id="SSF54236">
    <property type="entry name" value="Ubiquitin-like"/>
    <property type="match status" value="1"/>
</dbReference>
<name>A0A7R8X249_9CRUS</name>
<dbReference type="CDD" id="cd01816">
    <property type="entry name" value="RBD_RAF"/>
    <property type="match status" value="1"/>
</dbReference>
<evidence type="ECO:0000259" key="2">
    <source>
        <dbReference type="PROSITE" id="PS50898"/>
    </source>
</evidence>
<accession>A0A7R8X249</accession>
<keyword evidence="4" id="KW-1185">Reference proteome</keyword>
<sequence>MAAYGVISSLGLDTSQQSPGADSVADVMECDLDTRTNLHDQLKNIQNMIRVTKENVDFLIAKFAGLEDPPSLYLHEYRELTGKLHDFESKEQELMEKLSLCSLSDGERDSQPSLNLTNQALNEVMQEDGSPRLPRSPLKSFIRAHLPDKQRTSVQVKPGQTLRDALQKAMERRQLTPEQCDVWRCSKPKRCAAHVPPLCTEVRISPPNADLTRHQTEYFKRLLAGAGPDSAAGVLHTSYRPGGLVGPWGTGYHGPIFVASPQPMPRTQPPPMGVRERSTSAPNVSYNSVNPNEASFEELSRAMARSHPHSPGES</sequence>
<dbReference type="AlphaFoldDB" id="A0A7R8X249"/>
<dbReference type="PROSITE" id="PS50898">
    <property type="entry name" value="RBD"/>
    <property type="match status" value="1"/>
</dbReference>
<dbReference type="EMBL" id="LR899763">
    <property type="protein sequence ID" value="CAD7242289.1"/>
    <property type="molecule type" value="Genomic_DNA"/>
</dbReference>